<dbReference type="InterPro" id="IPR058792">
    <property type="entry name" value="Beta-barrel_RND_2"/>
</dbReference>
<evidence type="ECO:0000256" key="4">
    <source>
        <dbReference type="SAM" id="MobiDB-lite"/>
    </source>
</evidence>
<feature type="domain" description="CusB-like beta-barrel" evidence="5">
    <location>
        <begin position="371"/>
        <end position="439"/>
    </location>
</feature>
<feature type="coiled-coil region" evidence="3">
    <location>
        <begin position="307"/>
        <end position="334"/>
    </location>
</feature>
<name>A0ABX5XJ78_9BACT</name>
<evidence type="ECO:0000313" key="7">
    <source>
        <dbReference type="Proteomes" id="UP000318081"/>
    </source>
</evidence>
<dbReference type="PANTHER" id="PTHR32347:SF23">
    <property type="entry name" value="BLL5650 PROTEIN"/>
    <property type="match status" value="1"/>
</dbReference>
<accession>A0ABX5XJ78</accession>
<proteinExistence type="predicted"/>
<dbReference type="Gene3D" id="1.10.287.470">
    <property type="entry name" value="Helix hairpin bin"/>
    <property type="match status" value="1"/>
</dbReference>
<dbReference type="Gene3D" id="2.40.50.100">
    <property type="match status" value="1"/>
</dbReference>
<gene>
    <name evidence="6" type="ORF">TBK1r_09480</name>
</gene>
<reference evidence="6 7" key="1">
    <citation type="submission" date="2019-02" db="EMBL/GenBank/DDBJ databases">
        <title>Deep-cultivation of Planctomycetes and their phenomic and genomic characterization uncovers novel biology.</title>
        <authorList>
            <person name="Wiegand S."/>
            <person name="Jogler M."/>
            <person name="Boedeker C."/>
            <person name="Pinto D."/>
            <person name="Vollmers J."/>
            <person name="Rivas-Marin E."/>
            <person name="Kohn T."/>
            <person name="Peeters S.H."/>
            <person name="Heuer A."/>
            <person name="Rast P."/>
            <person name="Oberbeckmann S."/>
            <person name="Bunk B."/>
            <person name="Jeske O."/>
            <person name="Meyerdierks A."/>
            <person name="Storesund J.E."/>
            <person name="Kallscheuer N."/>
            <person name="Luecker S."/>
            <person name="Lage O.M."/>
            <person name="Pohl T."/>
            <person name="Merkel B.J."/>
            <person name="Hornburger P."/>
            <person name="Mueller R.-W."/>
            <person name="Bruemmer F."/>
            <person name="Labrenz M."/>
            <person name="Spormann A.M."/>
            <person name="Op den Camp H."/>
            <person name="Overmann J."/>
            <person name="Amann R."/>
            <person name="Jetten M.S.M."/>
            <person name="Mascher T."/>
            <person name="Medema M.H."/>
            <person name="Devos D.P."/>
            <person name="Kaster A.-K."/>
            <person name="Ovreas L."/>
            <person name="Rohde M."/>
            <person name="Galperin M.Y."/>
            <person name="Jogler C."/>
        </authorList>
    </citation>
    <scope>NUCLEOTIDE SEQUENCE [LARGE SCALE GENOMIC DNA]</scope>
    <source>
        <strain evidence="6 7">TBK1r</strain>
    </source>
</reference>
<evidence type="ECO:0000256" key="1">
    <source>
        <dbReference type="ARBA" id="ARBA00004196"/>
    </source>
</evidence>
<dbReference type="Pfam" id="PF25954">
    <property type="entry name" value="Beta-barrel_RND_2"/>
    <property type="match status" value="1"/>
</dbReference>
<evidence type="ECO:0000256" key="3">
    <source>
        <dbReference type="SAM" id="Coils"/>
    </source>
</evidence>
<comment type="subcellular location">
    <subcellularLocation>
        <location evidence="1">Cell envelope</location>
    </subcellularLocation>
</comment>
<keyword evidence="2 3" id="KW-0175">Coiled coil</keyword>
<dbReference type="Proteomes" id="UP000318081">
    <property type="component" value="Chromosome"/>
</dbReference>
<protein>
    <submittedName>
        <fullName evidence="6">HlyD family secretion protein</fullName>
    </submittedName>
</protein>
<dbReference type="PANTHER" id="PTHR32347">
    <property type="entry name" value="EFFLUX SYSTEM COMPONENT YKNX-RELATED"/>
    <property type="match status" value="1"/>
</dbReference>
<sequence length="469" mass="51201">MSARPPMLTDGSGKTAPNAPASVSPDSDAARRDATRAESGSSADWAKTVTLIEVVAEVSDQSEAVMALVQCIAKQFPASSVRCGIGTTRLRRFYESRLGWLGPASELYQHAAESWDEEASPVPTRPAVPTELAAKNPQRDSDAIRLNLDDDVGLGRCVLWIEGGPVTAADRTWLRRALPALRAIIWTRSGGVAAQLSRWLAQSGLSTRICVGLAGLAVLLLAIWPVSYRVRCTTLVRPKHSRIVSAPFDATLLSTHVQPGDAVQRGDVLISLDGRPLRLELETVEAQIGQVLKERDVAMVGGRVAESQQAKLKIRELNRQRDLLLSRLDRLNVISPIDGVIVLGDLNRSIGAPLETGQAVLEIAPLNEMLIELEIPEYEISYVDKGTLARIRLTAAEGDPIEQPIDAVYPSAELRDDQNVFVAHINVDNRAGTLRPGMRGDAIAYGPVRPWLWSMVRSGWEKTLWWIGY</sequence>
<feature type="region of interest" description="Disordered" evidence="4">
    <location>
        <begin position="1"/>
        <end position="42"/>
    </location>
</feature>
<dbReference type="EMBL" id="CP036432">
    <property type="protein sequence ID" value="QDV82023.1"/>
    <property type="molecule type" value="Genomic_DNA"/>
</dbReference>
<evidence type="ECO:0000256" key="2">
    <source>
        <dbReference type="ARBA" id="ARBA00023054"/>
    </source>
</evidence>
<dbReference type="Gene3D" id="2.40.30.170">
    <property type="match status" value="1"/>
</dbReference>
<evidence type="ECO:0000259" key="5">
    <source>
        <dbReference type="Pfam" id="PF25954"/>
    </source>
</evidence>
<evidence type="ECO:0000313" key="6">
    <source>
        <dbReference type="EMBL" id="QDV82023.1"/>
    </source>
</evidence>
<dbReference type="SUPFAM" id="SSF111369">
    <property type="entry name" value="HlyD-like secretion proteins"/>
    <property type="match status" value="1"/>
</dbReference>
<organism evidence="6 7">
    <name type="scientific">Stieleria magnilauensis</name>
    <dbReference type="NCBI Taxonomy" id="2527963"/>
    <lineage>
        <taxon>Bacteria</taxon>
        <taxon>Pseudomonadati</taxon>
        <taxon>Planctomycetota</taxon>
        <taxon>Planctomycetia</taxon>
        <taxon>Pirellulales</taxon>
        <taxon>Pirellulaceae</taxon>
        <taxon>Stieleria</taxon>
    </lineage>
</organism>
<keyword evidence="7" id="KW-1185">Reference proteome</keyword>
<dbReference type="InterPro" id="IPR050465">
    <property type="entry name" value="UPF0194_transport"/>
</dbReference>
<feature type="compositionally biased region" description="Low complexity" evidence="4">
    <location>
        <begin position="16"/>
        <end position="27"/>
    </location>
</feature>